<dbReference type="PANTHER" id="PTHR31374">
    <property type="entry name" value="AUXIN-INDUCED PROTEIN-LIKE-RELATED"/>
    <property type="match status" value="1"/>
</dbReference>
<reference evidence="2 4" key="1">
    <citation type="journal article" date="2019" name="G3 (Bethesda)">
        <title>Sequencing of a Wild Apple (Malus baccata) Genome Unravels the Differences Between Cultivated and Wild Apple Species Regarding Disease Resistance and Cold Tolerance.</title>
        <authorList>
            <person name="Chen X."/>
        </authorList>
    </citation>
    <scope>NUCLEOTIDE SEQUENCE [LARGE SCALE GENOMIC DNA]</scope>
    <source>
        <strain evidence="4">cv. Shandingzi</strain>
        <tissue evidence="2">Leaves</tissue>
    </source>
</reference>
<sequence length="104" mass="12045">MIHSNLLQEKTTMFIKKLSKFRCANKSYIVLSKSEKPKKGYVSLSVGEERKKYQVPLKYLSDPIIQQLIKKSQPDVFDAKIDGPLEIACTTNTFDQLLKIFKQY</sequence>
<keyword evidence="4" id="KW-1185">Reference proteome</keyword>
<dbReference type="PANTHER" id="PTHR31374:SF311">
    <property type="entry name" value="SMALL AUXIN-UP RNA"/>
    <property type="match status" value="1"/>
</dbReference>
<dbReference type="EMBL" id="VIEB01000472">
    <property type="protein sequence ID" value="TQD89654.1"/>
    <property type="molecule type" value="Genomic_DNA"/>
</dbReference>
<evidence type="ECO:0000256" key="1">
    <source>
        <dbReference type="ARBA" id="ARBA00006974"/>
    </source>
</evidence>
<accession>A0A540LT18</accession>
<comment type="caution">
    <text evidence="2">The sequence shown here is derived from an EMBL/GenBank/DDBJ whole genome shotgun (WGS) entry which is preliminary data.</text>
</comment>
<gene>
    <name evidence="2" type="ORF">C1H46_024789</name>
    <name evidence="3" type="ORF">C1H46_024793</name>
</gene>
<evidence type="ECO:0008006" key="5">
    <source>
        <dbReference type="Google" id="ProtNLM"/>
    </source>
</evidence>
<proteinExistence type="inferred from homology"/>
<organism evidence="2 4">
    <name type="scientific">Malus baccata</name>
    <name type="common">Siberian crab apple</name>
    <name type="synonym">Pyrus baccata</name>
    <dbReference type="NCBI Taxonomy" id="106549"/>
    <lineage>
        <taxon>Eukaryota</taxon>
        <taxon>Viridiplantae</taxon>
        <taxon>Streptophyta</taxon>
        <taxon>Embryophyta</taxon>
        <taxon>Tracheophyta</taxon>
        <taxon>Spermatophyta</taxon>
        <taxon>Magnoliopsida</taxon>
        <taxon>eudicotyledons</taxon>
        <taxon>Gunneridae</taxon>
        <taxon>Pentapetalae</taxon>
        <taxon>rosids</taxon>
        <taxon>fabids</taxon>
        <taxon>Rosales</taxon>
        <taxon>Rosaceae</taxon>
        <taxon>Amygdaloideae</taxon>
        <taxon>Maleae</taxon>
        <taxon>Malus</taxon>
    </lineage>
</organism>
<evidence type="ECO:0000313" key="3">
    <source>
        <dbReference type="EMBL" id="TQD89658.1"/>
    </source>
</evidence>
<protein>
    <recommendedName>
        <fullName evidence="5">SAUR family protein</fullName>
    </recommendedName>
</protein>
<dbReference type="EMBL" id="VIEB01000472">
    <property type="protein sequence ID" value="TQD89658.1"/>
    <property type="molecule type" value="Genomic_DNA"/>
</dbReference>
<evidence type="ECO:0000313" key="4">
    <source>
        <dbReference type="Proteomes" id="UP000315295"/>
    </source>
</evidence>
<name>A0A540LT18_MALBA</name>
<dbReference type="Proteomes" id="UP000315295">
    <property type="component" value="Unassembled WGS sequence"/>
</dbReference>
<dbReference type="GO" id="GO:0009733">
    <property type="term" value="P:response to auxin"/>
    <property type="evidence" value="ECO:0007669"/>
    <property type="project" value="InterPro"/>
</dbReference>
<dbReference type="AlphaFoldDB" id="A0A540LT18"/>
<comment type="similarity">
    <text evidence="1">Belongs to the ARG7 family.</text>
</comment>
<dbReference type="InterPro" id="IPR003676">
    <property type="entry name" value="SAUR_fam"/>
</dbReference>
<dbReference type="Pfam" id="PF02519">
    <property type="entry name" value="Auxin_inducible"/>
    <property type="match status" value="1"/>
</dbReference>
<evidence type="ECO:0000313" key="2">
    <source>
        <dbReference type="EMBL" id="TQD89654.1"/>
    </source>
</evidence>